<evidence type="ECO:0000256" key="1">
    <source>
        <dbReference type="SAM" id="SignalP"/>
    </source>
</evidence>
<evidence type="ECO:0000313" key="3">
    <source>
        <dbReference type="Proteomes" id="UP000664303"/>
    </source>
</evidence>
<comment type="caution">
    <text evidence="2">The sequence shown here is derived from an EMBL/GenBank/DDBJ whole genome shotgun (WGS) entry which is preliminary data.</text>
</comment>
<dbReference type="InterPro" id="IPR050767">
    <property type="entry name" value="Sel1_AlgK"/>
</dbReference>
<gene>
    <name evidence="2" type="ORF">JYP50_06780</name>
</gene>
<sequence>MRSFSISALLLVLSTGCATTPKTNDLSVAHNACYSYSYGEHGFEKNYEKAYEWCSIAANLGGSSSQTLLAELYFQGNGVTQSLETAADLYKKAALQGHQHAKMMVFLVNNVYREEQSSADEKAMGLLFLNEAVEAGYPKAVELQKEIDAQKI</sequence>
<dbReference type="PANTHER" id="PTHR11102">
    <property type="entry name" value="SEL-1-LIKE PROTEIN"/>
    <property type="match status" value="1"/>
</dbReference>
<dbReference type="SUPFAM" id="SSF81901">
    <property type="entry name" value="HCP-like"/>
    <property type="match status" value="1"/>
</dbReference>
<dbReference type="PANTHER" id="PTHR11102:SF160">
    <property type="entry name" value="ERAD-ASSOCIATED E3 UBIQUITIN-PROTEIN LIGASE COMPONENT HRD3"/>
    <property type="match status" value="1"/>
</dbReference>
<dbReference type="InterPro" id="IPR006597">
    <property type="entry name" value="Sel1-like"/>
</dbReference>
<reference evidence="2" key="1">
    <citation type="submission" date="2021-02" db="EMBL/GenBank/DDBJ databases">
        <title>PHA producing bacteria isolated from coastal sediment in Guangdong, Shenzhen.</title>
        <authorList>
            <person name="Zheng W."/>
            <person name="Yu S."/>
            <person name="Huang Y."/>
        </authorList>
    </citation>
    <scope>NUCLEOTIDE SEQUENCE</scope>
    <source>
        <strain evidence="2">TN14-10</strain>
    </source>
</reference>
<dbReference type="EMBL" id="JAFKCZ010000004">
    <property type="protein sequence ID" value="MBN7796286.1"/>
    <property type="molecule type" value="Genomic_DNA"/>
</dbReference>
<dbReference type="Pfam" id="PF08238">
    <property type="entry name" value="Sel1"/>
    <property type="match status" value="2"/>
</dbReference>
<dbReference type="Gene3D" id="1.25.40.10">
    <property type="entry name" value="Tetratricopeptide repeat domain"/>
    <property type="match status" value="1"/>
</dbReference>
<keyword evidence="1" id="KW-0732">Signal</keyword>
<protein>
    <submittedName>
        <fullName evidence="2">Sel1 repeat family protein</fullName>
    </submittedName>
</protein>
<dbReference type="Proteomes" id="UP000664303">
    <property type="component" value="Unassembled WGS sequence"/>
</dbReference>
<accession>A0A939DE91</accession>
<proteinExistence type="predicted"/>
<dbReference type="RefSeq" id="WP_206559724.1">
    <property type="nucleotide sequence ID" value="NZ_JAFKCZ010000004.1"/>
</dbReference>
<dbReference type="SMART" id="SM00671">
    <property type="entry name" value="SEL1"/>
    <property type="match status" value="2"/>
</dbReference>
<organism evidence="2 3">
    <name type="scientific">Parahaliea mediterranea</name>
    <dbReference type="NCBI Taxonomy" id="651086"/>
    <lineage>
        <taxon>Bacteria</taxon>
        <taxon>Pseudomonadati</taxon>
        <taxon>Pseudomonadota</taxon>
        <taxon>Gammaproteobacteria</taxon>
        <taxon>Cellvibrionales</taxon>
        <taxon>Halieaceae</taxon>
        <taxon>Parahaliea</taxon>
    </lineage>
</organism>
<keyword evidence="3" id="KW-1185">Reference proteome</keyword>
<feature type="chain" id="PRO_5037530528" evidence="1">
    <location>
        <begin position="19"/>
        <end position="152"/>
    </location>
</feature>
<evidence type="ECO:0000313" key="2">
    <source>
        <dbReference type="EMBL" id="MBN7796286.1"/>
    </source>
</evidence>
<dbReference type="AlphaFoldDB" id="A0A939DE91"/>
<dbReference type="PROSITE" id="PS51257">
    <property type="entry name" value="PROKAR_LIPOPROTEIN"/>
    <property type="match status" value="1"/>
</dbReference>
<name>A0A939DE91_9GAMM</name>
<dbReference type="InterPro" id="IPR011990">
    <property type="entry name" value="TPR-like_helical_dom_sf"/>
</dbReference>
<feature type="signal peptide" evidence="1">
    <location>
        <begin position="1"/>
        <end position="18"/>
    </location>
</feature>